<evidence type="ECO:0000313" key="2">
    <source>
        <dbReference type="Proteomes" id="UP000515154"/>
    </source>
</evidence>
<accession>A0A6P7SJ69</accession>
<protein>
    <submittedName>
        <fullName evidence="3">Uncharacterized protein LOC115213439</fullName>
    </submittedName>
</protein>
<dbReference type="AlphaFoldDB" id="A0A6P7SJ69"/>
<evidence type="ECO:0000256" key="1">
    <source>
        <dbReference type="SAM" id="SignalP"/>
    </source>
</evidence>
<gene>
    <name evidence="3" type="primary">LOC115213439</name>
</gene>
<keyword evidence="2" id="KW-1185">Reference proteome</keyword>
<dbReference type="RefSeq" id="XP_029638275.1">
    <property type="nucleotide sequence ID" value="XM_029782415.2"/>
</dbReference>
<keyword evidence="1" id="KW-0732">Signal</keyword>
<organism evidence="2 3">
    <name type="scientific">Octopus sinensis</name>
    <name type="common">East Asian common octopus</name>
    <dbReference type="NCBI Taxonomy" id="2607531"/>
    <lineage>
        <taxon>Eukaryota</taxon>
        <taxon>Metazoa</taxon>
        <taxon>Spiralia</taxon>
        <taxon>Lophotrochozoa</taxon>
        <taxon>Mollusca</taxon>
        <taxon>Cephalopoda</taxon>
        <taxon>Coleoidea</taxon>
        <taxon>Octopodiformes</taxon>
        <taxon>Octopoda</taxon>
        <taxon>Incirrata</taxon>
        <taxon>Octopodidae</taxon>
        <taxon>Octopus</taxon>
    </lineage>
</organism>
<feature type="signal peptide" evidence="1">
    <location>
        <begin position="1"/>
        <end position="18"/>
    </location>
</feature>
<name>A0A6P7SJ69_9MOLL</name>
<dbReference type="KEGG" id="osn:115213439"/>
<feature type="chain" id="PRO_5027580352" evidence="1">
    <location>
        <begin position="19"/>
        <end position="280"/>
    </location>
</feature>
<sequence>MKLIVALLLLWSFAYSNASSAGLSTTGAVVALARRMIQSSKTEDVEDMAILPYHCDLAASYGQLNNETIKNMDRNLLIAIAGLNKRIVAVRRNLGNTIITFRDYVSLLNQNVLLVPDNSTEIFREKFLGYEDYRLATTDKQEEVVEEVTNWFTNELINDPDVLADTKIEIVDYANIVAATGAKIKGFRTLILRNHYVERSVVDMGVLRYPDLNKPYFKLFRIQLFAYRQSKAVLFMQKDTSGIRGQYQSMVFVPNEAVIAKLKQATKIRAANEALEMFNE</sequence>
<dbReference type="Proteomes" id="UP000515154">
    <property type="component" value="Linkage group LG6"/>
</dbReference>
<proteinExistence type="predicted"/>
<evidence type="ECO:0000313" key="3">
    <source>
        <dbReference type="RefSeq" id="XP_029638275.1"/>
    </source>
</evidence>
<reference evidence="3" key="1">
    <citation type="submission" date="2025-08" db="UniProtKB">
        <authorList>
            <consortium name="RefSeq"/>
        </authorList>
    </citation>
    <scope>IDENTIFICATION</scope>
</reference>